<accession>W1X5Q7</accession>
<gene>
    <name evidence="1" type="ORF">Q604_UNBC17781G0001</name>
</gene>
<reference evidence="1" key="1">
    <citation type="submission" date="2013-12" db="EMBL/GenBank/DDBJ databases">
        <title>A Varibaculum cambriense genome reconstructed from a premature infant gut community with otherwise low bacterial novelty that shifts toward anaerobic metabolism during the third week of life.</title>
        <authorList>
            <person name="Brown C.T."/>
            <person name="Sharon I."/>
            <person name="Thomas B.C."/>
            <person name="Castelle C.J."/>
            <person name="Morowitz M.J."/>
            <person name="Banfield J.F."/>
        </authorList>
    </citation>
    <scope>NUCLEOTIDE SEQUENCE</scope>
</reference>
<sequence length="72" mass="8437">IRSPKLSKDFKPTEIYKILTDSLKVLSDEDLRPISDSMENMDSLKDSLDENKNSLRAINNIKYHYDRYNTSL</sequence>
<feature type="non-terminal residue" evidence="1">
    <location>
        <position position="72"/>
    </location>
</feature>
<dbReference type="EMBL" id="AZMM01017781">
    <property type="protein sequence ID" value="ETJ25511.1"/>
    <property type="molecule type" value="Genomic_DNA"/>
</dbReference>
<name>W1X5Q7_9ZZZZ</name>
<protein>
    <submittedName>
        <fullName evidence="1">Uncharacterized protein</fullName>
    </submittedName>
</protein>
<evidence type="ECO:0000313" key="1">
    <source>
        <dbReference type="EMBL" id="ETJ25511.1"/>
    </source>
</evidence>
<feature type="non-terminal residue" evidence="1">
    <location>
        <position position="1"/>
    </location>
</feature>
<proteinExistence type="predicted"/>
<dbReference type="AlphaFoldDB" id="W1X5Q7"/>
<organism evidence="1">
    <name type="scientific">human gut metagenome</name>
    <dbReference type="NCBI Taxonomy" id="408170"/>
    <lineage>
        <taxon>unclassified sequences</taxon>
        <taxon>metagenomes</taxon>
        <taxon>organismal metagenomes</taxon>
    </lineage>
</organism>
<comment type="caution">
    <text evidence="1">The sequence shown here is derived from an EMBL/GenBank/DDBJ whole genome shotgun (WGS) entry which is preliminary data.</text>
</comment>